<dbReference type="Proteomes" id="UP000235659">
    <property type="component" value="Unassembled WGS sequence"/>
</dbReference>
<dbReference type="EMBL" id="PNXY01000012">
    <property type="protein sequence ID" value="PMS29465.1"/>
    <property type="molecule type" value="Genomic_DNA"/>
</dbReference>
<keyword evidence="1" id="KW-0472">Membrane</keyword>
<dbReference type="RefSeq" id="WP_102633470.1">
    <property type="nucleotide sequence ID" value="NZ_CADIJZ010000014.1"/>
</dbReference>
<feature type="domain" description="Inner membrane component" evidence="2">
    <location>
        <begin position="2"/>
        <end position="45"/>
    </location>
</feature>
<dbReference type="InterPro" id="IPR052937">
    <property type="entry name" value="Inner_membrane_protein"/>
</dbReference>
<keyword evidence="1" id="KW-0812">Transmembrane</keyword>
<dbReference type="PANTHER" id="PTHR42903:SF1">
    <property type="entry name" value="INNER MEMBRANE PROTEIN YCCF"/>
    <property type="match status" value="1"/>
</dbReference>
<accession>A0ABX4V2S7</accession>
<evidence type="ECO:0000256" key="1">
    <source>
        <dbReference type="SAM" id="Phobius"/>
    </source>
</evidence>
<keyword evidence="1" id="KW-1133">Transmembrane helix</keyword>
<name>A0ABX4V2S7_9BURK</name>
<comment type="caution">
    <text evidence="3">The sequence shown here is derived from an EMBL/GenBank/DDBJ whole genome shotgun (WGS) entry which is preliminary data.</text>
</comment>
<evidence type="ECO:0000259" key="2">
    <source>
        <dbReference type="Pfam" id="PF03733"/>
    </source>
</evidence>
<dbReference type="InterPro" id="IPR005185">
    <property type="entry name" value="YccF"/>
</dbReference>
<keyword evidence="4" id="KW-1185">Reference proteome</keyword>
<evidence type="ECO:0000313" key="4">
    <source>
        <dbReference type="Proteomes" id="UP000235659"/>
    </source>
</evidence>
<reference evidence="3 4" key="1">
    <citation type="submission" date="2018-01" db="EMBL/GenBank/DDBJ databases">
        <title>Whole genome analyses suggest that Burkholderia sensu lato contains two further novel genera in the rhizoxinica-symbiotica group Mycetohabitans gen. nov., and Trinickia gen. nov.: implications for the evolution of diazotrophy and nodulation in the Burkholderiaceae.</title>
        <authorList>
            <person name="Estrada-de los Santos P."/>
            <person name="Palmer M."/>
            <person name="Chavez-Ramirez B."/>
            <person name="Beukes C."/>
            <person name="Steenkamp E.T."/>
            <person name="Hirsch A.M."/>
            <person name="Manyaka P."/>
            <person name="Maluk M."/>
            <person name="Lafos M."/>
            <person name="Crook M."/>
            <person name="Gross E."/>
            <person name="Simon M.F."/>
            <person name="Bueno dos Reis Junior F."/>
            <person name="Poole P.S."/>
            <person name="Venter S.N."/>
            <person name="James E.K."/>
        </authorList>
    </citation>
    <scope>NUCLEOTIDE SEQUENCE [LARGE SCALE GENOMIC DNA]</scope>
    <source>
        <strain evidence="3 4">WSM 3937</strain>
    </source>
</reference>
<feature type="transmembrane region" description="Helical" evidence="1">
    <location>
        <begin position="6"/>
        <end position="28"/>
    </location>
</feature>
<sequence>MFLGGFWSWVLWIVVALLCFVSIVGIPWGRVCYKVAEFSASPFGRKQSDRHQ</sequence>
<evidence type="ECO:0000313" key="3">
    <source>
        <dbReference type="EMBL" id="PMS29465.1"/>
    </source>
</evidence>
<organism evidence="3 4">
    <name type="scientific">Paraburkholderia rhynchosiae</name>
    <dbReference type="NCBI Taxonomy" id="487049"/>
    <lineage>
        <taxon>Bacteria</taxon>
        <taxon>Pseudomonadati</taxon>
        <taxon>Pseudomonadota</taxon>
        <taxon>Betaproteobacteria</taxon>
        <taxon>Burkholderiales</taxon>
        <taxon>Burkholderiaceae</taxon>
        <taxon>Paraburkholderia</taxon>
    </lineage>
</organism>
<gene>
    <name evidence="3" type="ORF">C0Z16_17965</name>
</gene>
<proteinExistence type="predicted"/>
<protein>
    <recommendedName>
        <fullName evidence="2">Inner membrane component domain-containing protein</fullName>
    </recommendedName>
</protein>
<dbReference type="Pfam" id="PF03733">
    <property type="entry name" value="YccF"/>
    <property type="match status" value="1"/>
</dbReference>
<dbReference type="PANTHER" id="PTHR42903">
    <property type="entry name" value="INNER MEMBRANE PROTEIN YCCF"/>
    <property type="match status" value="1"/>
</dbReference>